<evidence type="ECO:0000259" key="2">
    <source>
        <dbReference type="PROSITE" id="PS50222"/>
    </source>
</evidence>
<name>T0QYC3_SAPDV</name>
<dbReference type="PROSITE" id="PS50222">
    <property type="entry name" value="EF_HAND_2"/>
    <property type="match status" value="1"/>
</dbReference>
<dbReference type="Gene3D" id="1.10.238.10">
    <property type="entry name" value="EF-hand"/>
    <property type="match status" value="1"/>
</dbReference>
<feature type="non-terminal residue" evidence="3">
    <location>
        <position position="139"/>
    </location>
</feature>
<dbReference type="SUPFAM" id="SSF47473">
    <property type="entry name" value="EF-hand"/>
    <property type="match status" value="1"/>
</dbReference>
<gene>
    <name evidence="3" type="ORF">SDRG_17351</name>
</gene>
<keyword evidence="4" id="KW-1185">Reference proteome</keyword>
<dbReference type="GO" id="GO:0005509">
    <property type="term" value="F:calcium ion binding"/>
    <property type="evidence" value="ECO:0007669"/>
    <property type="project" value="InterPro"/>
</dbReference>
<dbReference type="GeneID" id="19958078"/>
<dbReference type="eggNOG" id="ENOG502SQHV">
    <property type="taxonomic scope" value="Eukaryota"/>
</dbReference>
<dbReference type="AlphaFoldDB" id="T0QYC3"/>
<dbReference type="EMBL" id="JH767415">
    <property type="protein sequence ID" value="EQC24758.1"/>
    <property type="molecule type" value="Genomic_DNA"/>
</dbReference>
<dbReference type="RefSeq" id="XP_008621814.1">
    <property type="nucleotide sequence ID" value="XM_008623592.1"/>
</dbReference>
<reference evidence="3 4" key="1">
    <citation type="submission" date="2012-04" db="EMBL/GenBank/DDBJ databases">
        <title>The Genome Sequence of Saprolegnia declina VS20.</title>
        <authorList>
            <consortium name="The Broad Institute Genome Sequencing Platform"/>
            <person name="Russ C."/>
            <person name="Nusbaum C."/>
            <person name="Tyler B."/>
            <person name="van West P."/>
            <person name="Dieguez-Uribeondo J."/>
            <person name="de Bruijn I."/>
            <person name="Tripathy S."/>
            <person name="Jiang R."/>
            <person name="Young S.K."/>
            <person name="Zeng Q."/>
            <person name="Gargeya S."/>
            <person name="Fitzgerald M."/>
            <person name="Haas B."/>
            <person name="Abouelleil A."/>
            <person name="Alvarado L."/>
            <person name="Arachchi H.M."/>
            <person name="Berlin A."/>
            <person name="Chapman S.B."/>
            <person name="Goldberg J."/>
            <person name="Griggs A."/>
            <person name="Gujja S."/>
            <person name="Hansen M."/>
            <person name="Howarth C."/>
            <person name="Imamovic A."/>
            <person name="Larimer J."/>
            <person name="McCowen C."/>
            <person name="Montmayeur A."/>
            <person name="Murphy C."/>
            <person name="Neiman D."/>
            <person name="Pearson M."/>
            <person name="Priest M."/>
            <person name="Roberts A."/>
            <person name="Saif S."/>
            <person name="Shea T."/>
            <person name="Sisk P."/>
            <person name="Sykes S."/>
            <person name="Wortman J."/>
            <person name="Nusbaum C."/>
            <person name="Birren B."/>
        </authorList>
    </citation>
    <scope>NUCLEOTIDE SEQUENCE [LARGE SCALE GENOMIC DNA]</scope>
    <source>
        <strain evidence="3 4">VS20</strain>
    </source>
</reference>
<dbReference type="VEuPathDB" id="FungiDB:SDRG_17351"/>
<dbReference type="OrthoDB" id="168065at2759"/>
<accession>T0QYC3</accession>
<dbReference type="InterPro" id="IPR011992">
    <property type="entry name" value="EF-hand-dom_pair"/>
</dbReference>
<evidence type="ECO:0000313" key="4">
    <source>
        <dbReference type="Proteomes" id="UP000030762"/>
    </source>
</evidence>
<protein>
    <recommendedName>
        <fullName evidence="2">EF-hand domain-containing protein</fullName>
    </recommendedName>
</protein>
<dbReference type="Proteomes" id="UP000030762">
    <property type="component" value="Unassembled WGS sequence"/>
</dbReference>
<dbReference type="STRING" id="1156394.T0QYC3"/>
<feature type="compositionally biased region" description="Acidic residues" evidence="1">
    <location>
        <begin position="46"/>
        <end position="61"/>
    </location>
</feature>
<evidence type="ECO:0000313" key="3">
    <source>
        <dbReference type="EMBL" id="EQC24758.1"/>
    </source>
</evidence>
<dbReference type="InterPro" id="IPR002048">
    <property type="entry name" value="EF_hand_dom"/>
</dbReference>
<feature type="domain" description="EF-hand" evidence="2">
    <location>
        <begin position="63"/>
        <end position="98"/>
    </location>
</feature>
<feature type="region of interest" description="Disordered" evidence="1">
    <location>
        <begin position="23"/>
        <end position="75"/>
    </location>
</feature>
<organism evidence="3 4">
    <name type="scientific">Saprolegnia diclina (strain VS20)</name>
    <dbReference type="NCBI Taxonomy" id="1156394"/>
    <lineage>
        <taxon>Eukaryota</taxon>
        <taxon>Sar</taxon>
        <taxon>Stramenopiles</taxon>
        <taxon>Oomycota</taxon>
        <taxon>Saprolegniomycetes</taxon>
        <taxon>Saprolegniales</taxon>
        <taxon>Saprolegniaceae</taxon>
        <taxon>Saprolegnia</taxon>
    </lineage>
</organism>
<feature type="compositionally biased region" description="Polar residues" evidence="1">
    <location>
        <begin position="30"/>
        <end position="45"/>
    </location>
</feature>
<dbReference type="InParanoid" id="T0QYC3"/>
<evidence type="ECO:0000256" key="1">
    <source>
        <dbReference type="SAM" id="MobiDB-lite"/>
    </source>
</evidence>
<sequence>MEMTATSNVDSPRKVSFEVSAAAPAFSFEPTPTESTTFGQDTDNVFNDESDDDDEDDEEARLEERENAVNAFDSVDTADAGEIDVADFPKIFEALGTVYSEDEHARTIQKLANDGRIAKTDFVEWYLHWIFDEAASESD</sequence>
<proteinExistence type="predicted"/>